<accession>A0ABT3CZ10</accession>
<comment type="caution">
    <text evidence="2">The sequence shown here is derived from an EMBL/GenBank/DDBJ whole genome shotgun (WGS) entry which is preliminary data.</text>
</comment>
<dbReference type="RefSeq" id="WP_264139828.1">
    <property type="nucleotide sequence ID" value="NZ_JAOYOD010000001.1"/>
</dbReference>
<dbReference type="EMBL" id="JAOYOD010000001">
    <property type="protein sequence ID" value="MCV9388932.1"/>
    <property type="molecule type" value="Genomic_DNA"/>
</dbReference>
<protein>
    <recommendedName>
        <fullName evidence="4">DMSO/TMAO reductase YedYZ, heme-binding membrane subunit</fullName>
    </recommendedName>
</protein>
<evidence type="ECO:0008006" key="4">
    <source>
        <dbReference type="Google" id="ProtNLM"/>
    </source>
</evidence>
<feature type="transmembrane region" description="Helical" evidence="1">
    <location>
        <begin position="5"/>
        <end position="26"/>
    </location>
</feature>
<evidence type="ECO:0000256" key="1">
    <source>
        <dbReference type="SAM" id="Phobius"/>
    </source>
</evidence>
<keyword evidence="3" id="KW-1185">Reference proteome</keyword>
<keyword evidence="1" id="KW-0472">Membrane</keyword>
<feature type="transmembrane region" description="Helical" evidence="1">
    <location>
        <begin position="137"/>
        <end position="157"/>
    </location>
</feature>
<feature type="transmembrane region" description="Helical" evidence="1">
    <location>
        <begin position="104"/>
        <end position="125"/>
    </location>
</feature>
<organism evidence="2 3">
    <name type="scientific">Reichenbachiella ulvae</name>
    <dbReference type="NCBI Taxonomy" id="2980104"/>
    <lineage>
        <taxon>Bacteria</taxon>
        <taxon>Pseudomonadati</taxon>
        <taxon>Bacteroidota</taxon>
        <taxon>Cytophagia</taxon>
        <taxon>Cytophagales</taxon>
        <taxon>Reichenbachiellaceae</taxon>
        <taxon>Reichenbachiella</taxon>
    </lineage>
</organism>
<name>A0ABT3CZ10_9BACT</name>
<evidence type="ECO:0000313" key="2">
    <source>
        <dbReference type="EMBL" id="MCV9388932.1"/>
    </source>
</evidence>
<dbReference type="Proteomes" id="UP001300692">
    <property type="component" value="Unassembled WGS sequence"/>
</dbReference>
<keyword evidence="1" id="KW-0812">Transmembrane</keyword>
<sequence length="204" mass="23454">MVRQWWIIVLIILVLEAAIYGLSGLATDDWGIQFQLAARYSARVSLLIFIALFAWVAREGLKSLFQSEQKRSIINAGVFAFAFNHLLHLLFLIITHYLLGWELFTLKTSGGILVYILVLLAPWYLQKKTHLTSASYRWIYGSFSGACLVFFVSYLGRWNKELPFISSKAYFIGSMIVIAGLFLVNMFRIWQERSVKLEVNAKNE</sequence>
<gene>
    <name evidence="2" type="ORF">N7U62_19800</name>
</gene>
<feature type="transmembrane region" description="Helical" evidence="1">
    <location>
        <begin position="38"/>
        <end position="57"/>
    </location>
</feature>
<feature type="transmembrane region" description="Helical" evidence="1">
    <location>
        <begin position="169"/>
        <end position="187"/>
    </location>
</feature>
<feature type="transmembrane region" description="Helical" evidence="1">
    <location>
        <begin position="78"/>
        <end position="98"/>
    </location>
</feature>
<reference evidence="2 3" key="1">
    <citation type="submission" date="2022-10" db="EMBL/GenBank/DDBJ databases">
        <title>Comparative genomics and taxonomic characterization of three novel marine species of genus Reichenbachiella exhibiting antioxidant and polysaccharide degradation activities.</title>
        <authorList>
            <person name="Muhammad N."/>
            <person name="Lee Y.-J."/>
            <person name="Ko J."/>
            <person name="Kim S.-G."/>
        </authorList>
    </citation>
    <scope>NUCLEOTIDE SEQUENCE [LARGE SCALE GENOMIC DNA]</scope>
    <source>
        <strain evidence="2 3">ABR2-5</strain>
    </source>
</reference>
<evidence type="ECO:0000313" key="3">
    <source>
        <dbReference type="Proteomes" id="UP001300692"/>
    </source>
</evidence>
<keyword evidence="1" id="KW-1133">Transmembrane helix</keyword>
<proteinExistence type="predicted"/>